<dbReference type="EMBL" id="GBXM01061702">
    <property type="protein sequence ID" value="JAH46875.1"/>
    <property type="molecule type" value="Transcribed_RNA"/>
</dbReference>
<organism evidence="1">
    <name type="scientific">Anguilla anguilla</name>
    <name type="common">European freshwater eel</name>
    <name type="synonym">Muraena anguilla</name>
    <dbReference type="NCBI Taxonomy" id="7936"/>
    <lineage>
        <taxon>Eukaryota</taxon>
        <taxon>Metazoa</taxon>
        <taxon>Chordata</taxon>
        <taxon>Craniata</taxon>
        <taxon>Vertebrata</taxon>
        <taxon>Euteleostomi</taxon>
        <taxon>Actinopterygii</taxon>
        <taxon>Neopterygii</taxon>
        <taxon>Teleostei</taxon>
        <taxon>Anguilliformes</taxon>
        <taxon>Anguillidae</taxon>
        <taxon>Anguilla</taxon>
    </lineage>
</organism>
<evidence type="ECO:0000313" key="1">
    <source>
        <dbReference type="EMBL" id="JAH46875.1"/>
    </source>
</evidence>
<sequence>MCLNFLPQLQQNNEKQ</sequence>
<name>A0A0E9T1P9_ANGAN</name>
<reference evidence="1" key="2">
    <citation type="journal article" date="2015" name="Fish Shellfish Immunol.">
        <title>Early steps in the European eel (Anguilla anguilla)-Vibrio vulnificus interaction in the gills: Role of the RtxA13 toxin.</title>
        <authorList>
            <person name="Callol A."/>
            <person name="Pajuelo D."/>
            <person name="Ebbesson L."/>
            <person name="Teles M."/>
            <person name="MacKenzie S."/>
            <person name="Amaro C."/>
        </authorList>
    </citation>
    <scope>NUCLEOTIDE SEQUENCE</scope>
</reference>
<protein>
    <submittedName>
        <fullName evidence="1">Uncharacterized protein</fullName>
    </submittedName>
</protein>
<proteinExistence type="predicted"/>
<reference evidence="1" key="1">
    <citation type="submission" date="2014-11" db="EMBL/GenBank/DDBJ databases">
        <authorList>
            <person name="Amaro Gonzalez C."/>
        </authorList>
    </citation>
    <scope>NUCLEOTIDE SEQUENCE</scope>
</reference>
<accession>A0A0E9T1P9</accession>
<dbReference type="AlphaFoldDB" id="A0A0E9T1P9"/>